<dbReference type="STRING" id="49012.A0A0F7S395"/>
<reference evidence="2" key="1">
    <citation type="submission" date="2014-06" db="EMBL/GenBank/DDBJ databases">
        <authorList>
            <person name="Berkman P.J."/>
        </authorList>
    </citation>
    <scope>NUCLEOTIDE SEQUENCE [LARGE SCALE GENOMIC DNA]</scope>
</reference>
<organism evidence="1 2">
    <name type="scientific">Sporisorium scitamineum</name>
    <dbReference type="NCBI Taxonomy" id="49012"/>
    <lineage>
        <taxon>Eukaryota</taxon>
        <taxon>Fungi</taxon>
        <taxon>Dikarya</taxon>
        <taxon>Basidiomycota</taxon>
        <taxon>Ustilaginomycotina</taxon>
        <taxon>Ustilaginomycetes</taxon>
        <taxon>Ustilaginales</taxon>
        <taxon>Ustilaginaceae</taxon>
        <taxon>Sporisorium</taxon>
    </lineage>
</organism>
<evidence type="ECO:0000313" key="2">
    <source>
        <dbReference type="Proteomes" id="UP000242770"/>
    </source>
</evidence>
<keyword evidence="2" id="KW-1185">Reference proteome</keyword>
<dbReference type="Proteomes" id="UP000242770">
    <property type="component" value="Unassembled WGS sequence"/>
</dbReference>
<proteinExistence type="predicted"/>
<accession>A0A0F7S395</accession>
<sequence length="86" mass="9677">MIETIAFTCKLLLAHTDLDLASVPLDSSELVIWSFEAQRVIVEKLGNMLGVRNTIKQCFDRLPQQGERPANVLGILEELQGRLEKL</sequence>
<evidence type="ECO:0000313" key="1">
    <source>
        <dbReference type="EMBL" id="CDW96801.1"/>
    </source>
</evidence>
<feature type="non-terminal residue" evidence="1">
    <location>
        <position position="86"/>
    </location>
</feature>
<dbReference type="AlphaFoldDB" id="A0A0F7S395"/>
<protein>
    <submittedName>
        <fullName evidence="1">Uncharacterized protein</fullName>
    </submittedName>
</protein>
<gene>
    <name evidence="1" type="primary">SSCI17260.1</name>
</gene>
<name>A0A0F7S395_9BASI</name>
<dbReference type="EMBL" id="CCFA01000886">
    <property type="protein sequence ID" value="CDW96801.1"/>
    <property type="molecule type" value="Genomic_DNA"/>
</dbReference>